<dbReference type="STRING" id="2903.R1ENY4"/>
<evidence type="ECO:0000313" key="9">
    <source>
        <dbReference type="Proteomes" id="UP000013827"/>
    </source>
</evidence>
<name>A0A0D3JGD4_EMIH1</name>
<organism evidence="8 9">
    <name type="scientific">Emiliania huxleyi (strain CCMP1516)</name>
    <dbReference type="NCBI Taxonomy" id="280463"/>
    <lineage>
        <taxon>Eukaryota</taxon>
        <taxon>Haptista</taxon>
        <taxon>Haptophyta</taxon>
        <taxon>Prymnesiophyceae</taxon>
        <taxon>Isochrysidales</taxon>
        <taxon>Noelaerhabdaceae</taxon>
        <taxon>Emiliania</taxon>
    </lineage>
</organism>
<dbReference type="eggNOG" id="KOG4626">
    <property type="taxonomic scope" value="Eukaryota"/>
</dbReference>
<feature type="signal peptide" evidence="6">
    <location>
        <begin position="1"/>
        <end position="16"/>
    </location>
</feature>
<dbReference type="HOGENOM" id="CLU_427283_0_0_1"/>
<reference evidence="8" key="2">
    <citation type="submission" date="2024-10" db="UniProtKB">
        <authorList>
            <consortium name="EnsemblProtists"/>
        </authorList>
    </citation>
    <scope>IDENTIFICATION</scope>
</reference>
<protein>
    <recommendedName>
        <fullName evidence="7">O-GlcNAc transferase C-terminal domain-containing protein</fullName>
    </recommendedName>
</protein>
<evidence type="ECO:0000259" key="7">
    <source>
        <dbReference type="Pfam" id="PF13844"/>
    </source>
</evidence>
<evidence type="ECO:0000256" key="1">
    <source>
        <dbReference type="ARBA" id="ARBA00004922"/>
    </source>
</evidence>
<evidence type="ECO:0000313" key="8">
    <source>
        <dbReference type="EnsemblProtists" id="EOD22569"/>
    </source>
</evidence>
<keyword evidence="3" id="KW-0808">Transferase</keyword>
<evidence type="ECO:0000256" key="4">
    <source>
        <dbReference type="ARBA" id="ARBA00022737"/>
    </source>
</evidence>
<keyword evidence="6" id="KW-0732">Signal</keyword>
<dbReference type="InterPro" id="IPR051939">
    <property type="entry name" value="Glycosyltr_41/O-GlcNAc_trsf"/>
</dbReference>
<evidence type="ECO:0000256" key="3">
    <source>
        <dbReference type="ARBA" id="ARBA00022679"/>
    </source>
</evidence>
<accession>A0A0D3JGD4</accession>
<comment type="pathway">
    <text evidence="1">Protein modification; protein glycosylation.</text>
</comment>
<keyword evidence="4" id="KW-0677">Repeat</keyword>
<reference evidence="9" key="1">
    <citation type="journal article" date="2013" name="Nature">
        <title>Pan genome of the phytoplankton Emiliania underpins its global distribution.</title>
        <authorList>
            <person name="Read B.A."/>
            <person name="Kegel J."/>
            <person name="Klute M.J."/>
            <person name="Kuo A."/>
            <person name="Lefebvre S.C."/>
            <person name="Maumus F."/>
            <person name="Mayer C."/>
            <person name="Miller J."/>
            <person name="Monier A."/>
            <person name="Salamov A."/>
            <person name="Young J."/>
            <person name="Aguilar M."/>
            <person name="Claverie J.M."/>
            <person name="Frickenhaus S."/>
            <person name="Gonzalez K."/>
            <person name="Herman E.K."/>
            <person name="Lin Y.C."/>
            <person name="Napier J."/>
            <person name="Ogata H."/>
            <person name="Sarno A.F."/>
            <person name="Shmutz J."/>
            <person name="Schroeder D."/>
            <person name="de Vargas C."/>
            <person name="Verret F."/>
            <person name="von Dassow P."/>
            <person name="Valentin K."/>
            <person name="Van de Peer Y."/>
            <person name="Wheeler G."/>
            <person name="Dacks J.B."/>
            <person name="Delwiche C.F."/>
            <person name="Dyhrman S.T."/>
            <person name="Glockner G."/>
            <person name="John U."/>
            <person name="Richards T."/>
            <person name="Worden A.Z."/>
            <person name="Zhang X."/>
            <person name="Grigoriev I.V."/>
            <person name="Allen A.E."/>
            <person name="Bidle K."/>
            <person name="Borodovsky M."/>
            <person name="Bowler C."/>
            <person name="Brownlee C."/>
            <person name="Cock J.M."/>
            <person name="Elias M."/>
            <person name="Gladyshev V.N."/>
            <person name="Groth M."/>
            <person name="Guda C."/>
            <person name="Hadaegh A."/>
            <person name="Iglesias-Rodriguez M.D."/>
            <person name="Jenkins J."/>
            <person name="Jones B.M."/>
            <person name="Lawson T."/>
            <person name="Leese F."/>
            <person name="Lindquist E."/>
            <person name="Lobanov A."/>
            <person name="Lomsadze A."/>
            <person name="Malik S.B."/>
            <person name="Marsh M.E."/>
            <person name="Mackinder L."/>
            <person name="Mock T."/>
            <person name="Mueller-Roeber B."/>
            <person name="Pagarete A."/>
            <person name="Parker M."/>
            <person name="Probert I."/>
            <person name="Quesneville H."/>
            <person name="Raines C."/>
            <person name="Rensing S.A."/>
            <person name="Riano-Pachon D.M."/>
            <person name="Richier S."/>
            <person name="Rokitta S."/>
            <person name="Shiraiwa Y."/>
            <person name="Soanes D.M."/>
            <person name="van der Giezen M."/>
            <person name="Wahlund T.M."/>
            <person name="Williams B."/>
            <person name="Wilson W."/>
            <person name="Wolfe G."/>
            <person name="Wurch L.L."/>
        </authorList>
    </citation>
    <scope>NUCLEOTIDE SEQUENCE</scope>
</reference>
<dbReference type="EnsemblProtists" id="EOD22569">
    <property type="protein sequence ID" value="EOD22569"/>
    <property type="gene ID" value="EMIHUDRAFT_116663"/>
</dbReference>
<dbReference type="InterPro" id="IPR029489">
    <property type="entry name" value="OGT/SEC/SPY_C"/>
</dbReference>
<dbReference type="PANTHER" id="PTHR44835">
    <property type="entry name" value="UDP-N-ACETYLGLUCOSAMINE--PEPTIDE N-ACETYLGLUCOSAMINYLTRANSFERASE SPINDLY-RELATED"/>
    <property type="match status" value="1"/>
</dbReference>
<dbReference type="PaxDb" id="2903-EOD22569"/>
<dbReference type="PANTHER" id="PTHR44835:SF1">
    <property type="entry name" value="PROTEIN O-GLCNAC TRANSFERASE"/>
    <property type="match status" value="1"/>
</dbReference>
<feature type="domain" description="O-GlcNAc transferase C-terminal" evidence="7">
    <location>
        <begin position="500"/>
        <end position="586"/>
    </location>
</feature>
<evidence type="ECO:0000256" key="2">
    <source>
        <dbReference type="ARBA" id="ARBA00022676"/>
    </source>
</evidence>
<dbReference type="KEGG" id="ehx:EMIHUDRAFT_116663"/>
<dbReference type="GeneID" id="17268114"/>
<feature type="chain" id="PRO_5044291421" description="O-GlcNAc transferase C-terminal domain-containing protein" evidence="6">
    <location>
        <begin position="17"/>
        <end position="641"/>
    </location>
</feature>
<dbReference type="RefSeq" id="XP_005774998.1">
    <property type="nucleotide sequence ID" value="XM_005774941.1"/>
</dbReference>
<dbReference type="Gene3D" id="3.40.50.11380">
    <property type="match status" value="1"/>
</dbReference>
<keyword evidence="2" id="KW-0328">Glycosyltransferase</keyword>
<dbReference type="AlphaFoldDB" id="A0A0D3JGD4"/>
<keyword evidence="9" id="KW-1185">Reference proteome</keyword>
<evidence type="ECO:0000256" key="5">
    <source>
        <dbReference type="ARBA" id="ARBA00022803"/>
    </source>
</evidence>
<proteinExistence type="predicted"/>
<dbReference type="Pfam" id="PF13844">
    <property type="entry name" value="Glyco_transf_41"/>
    <property type="match status" value="1"/>
</dbReference>
<dbReference type="Gene3D" id="3.40.50.2000">
    <property type="entry name" value="Glycogen Phosphorylase B"/>
    <property type="match status" value="1"/>
</dbReference>
<keyword evidence="5" id="KW-0802">TPR repeat</keyword>
<sequence>MLARYLVLTCAACGHALRLPQPPVGRRQALSFVLGAAAFGGGGSGAFADEAPMTPAECKASCFKECNTVAPGNKSYCANQCDSFCDASGAAAADKPADLPDVSKDLGIFGDSGVGYSKGFEDLFATAFGAKRQSKKINEANVGEFASEVHNQGLATSVSIMMKPMGQNRTPLPSQAKQLEVAVLISTSHQYHLSYVSSPKKDLLRRWHCCLRDLIARTPLGELLHHPAARLPRVRWRLRVGFFGIDKLQKFSSVYRDRMNVIQGLDSRRFETFLIVSAQYAASPPRDLAGADLLWGSVDHVVGCDVHDLRAVLTQVGELHLDVLVYPEIGMHPLTCLTAYARLAPVQVTTWGHSLTSGIPTVDYYFSSAWYEPTDAEANYSETLVQMRSLCTSYPDLSIKHRVRKGGADYTSTLEVLPPPPTKLVCCMQTSCKVNLHFLRRTMPRILDGAPDAVFLFMREHFASATRDAISEALAGQVLFLPTLLFGTFRTVIARSTILLDLHPFGGCNTALDSFLEGRIIVTLPGSELPGRFTQGFYRRMGVVDPIASTEDEYVDLAVRFLNDSKERRRVERLIEKRRSVLFNDQASVAEWEDTLLLVSRPWVTLMRRKGGDRAGEDKRACAGWLPRLEFRGCFGCVCTV</sequence>
<dbReference type="GO" id="GO:0016757">
    <property type="term" value="F:glycosyltransferase activity"/>
    <property type="evidence" value="ECO:0007669"/>
    <property type="project" value="UniProtKB-KW"/>
</dbReference>
<dbReference type="Proteomes" id="UP000013827">
    <property type="component" value="Unassembled WGS sequence"/>
</dbReference>
<evidence type="ECO:0000256" key="6">
    <source>
        <dbReference type="SAM" id="SignalP"/>
    </source>
</evidence>